<evidence type="ECO:0000256" key="7">
    <source>
        <dbReference type="SAM" id="MobiDB-lite"/>
    </source>
</evidence>
<dbReference type="Pfam" id="PF12796">
    <property type="entry name" value="Ank_2"/>
    <property type="match status" value="3"/>
</dbReference>
<organism evidence="9 10">
    <name type="scientific">Apiosordaria backusii</name>
    <dbReference type="NCBI Taxonomy" id="314023"/>
    <lineage>
        <taxon>Eukaryota</taxon>
        <taxon>Fungi</taxon>
        <taxon>Dikarya</taxon>
        <taxon>Ascomycota</taxon>
        <taxon>Pezizomycotina</taxon>
        <taxon>Sordariomycetes</taxon>
        <taxon>Sordariomycetidae</taxon>
        <taxon>Sordariales</taxon>
        <taxon>Lasiosphaeriaceae</taxon>
        <taxon>Apiosordaria</taxon>
    </lineage>
</organism>
<dbReference type="PANTHER" id="PTHR24166">
    <property type="entry name" value="ROLLING PEBBLES, ISOFORM B"/>
    <property type="match status" value="1"/>
</dbReference>
<evidence type="ECO:0000256" key="1">
    <source>
        <dbReference type="ARBA" id="ARBA00022723"/>
    </source>
</evidence>
<dbReference type="SMART" id="SM00291">
    <property type="entry name" value="ZnF_ZZ"/>
    <property type="match status" value="1"/>
</dbReference>
<evidence type="ECO:0000256" key="2">
    <source>
        <dbReference type="ARBA" id="ARBA00022737"/>
    </source>
</evidence>
<dbReference type="EMBL" id="JAUKTV010000008">
    <property type="protein sequence ID" value="KAK0732409.1"/>
    <property type="molecule type" value="Genomic_DNA"/>
</dbReference>
<keyword evidence="2" id="KW-0677">Repeat</keyword>
<dbReference type="CDD" id="cd02249">
    <property type="entry name" value="ZZ"/>
    <property type="match status" value="1"/>
</dbReference>
<evidence type="ECO:0000256" key="3">
    <source>
        <dbReference type="ARBA" id="ARBA00022771"/>
    </source>
</evidence>
<feature type="repeat" description="ANK" evidence="6">
    <location>
        <begin position="1381"/>
        <end position="1413"/>
    </location>
</feature>
<name>A0AA40E8P7_9PEZI</name>
<dbReference type="PROSITE" id="PS50297">
    <property type="entry name" value="ANK_REP_REGION"/>
    <property type="match status" value="2"/>
</dbReference>
<dbReference type="SUPFAM" id="SSF48403">
    <property type="entry name" value="Ankyrin repeat"/>
    <property type="match status" value="3"/>
</dbReference>
<keyword evidence="5 6" id="KW-0040">ANK repeat</keyword>
<comment type="caution">
    <text evidence="9">The sequence shown here is derived from an EMBL/GenBank/DDBJ whole genome shotgun (WGS) entry which is preliminary data.</text>
</comment>
<dbReference type="InterPro" id="IPR050889">
    <property type="entry name" value="Dendritic_Spine_Reg/Scaffold"/>
</dbReference>
<feature type="repeat" description="ANK" evidence="6">
    <location>
        <begin position="1281"/>
        <end position="1313"/>
    </location>
</feature>
<feature type="region of interest" description="Disordered" evidence="7">
    <location>
        <begin position="1819"/>
        <end position="1858"/>
    </location>
</feature>
<gene>
    <name evidence="9" type="ORF">B0T21DRAFT_368964</name>
</gene>
<dbReference type="Proteomes" id="UP001172159">
    <property type="component" value="Unassembled WGS sequence"/>
</dbReference>
<feature type="compositionally biased region" description="Acidic residues" evidence="7">
    <location>
        <begin position="1841"/>
        <end position="1858"/>
    </location>
</feature>
<dbReference type="SUPFAM" id="SSF57850">
    <property type="entry name" value="RING/U-box"/>
    <property type="match status" value="1"/>
</dbReference>
<dbReference type="InterPro" id="IPR036770">
    <property type="entry name" value="Ankyrin_rpt-contain_sf"/>
</dbReference>
<proteinExistence type="predicted"/>
<feature type="compositionally biased region" description="Polar residues" evidence="7">
    <location>
        <begin position="7"/>
        <end position="17"/>
    </location>
</feature>
<feature type="region of interest" description="Disordered" evidence="7">
    <location>
        <begin position="1"/>
        <end position="33"/>
    </location>
</feature>
<dbReference type="Gene3D" id="1.25.40.20">
    <property type="entry name" value="Ankyrin repeat-containing domain"/>
    <property type="match status" value="4"/>
</dbReference>
<keyword evidence="4" id="KW-0862">Zinc</keyword>
<dbReference type="InterPro" id="IPR043145">
    <property type="entry name" value="Znf_ZZ_sf"/>
</dbReference>
<keyword evidence="3" id="KW-0863">Zinc-finger</keyword>
<evidence type="ECO:0000256" key="5">
    <source>
        <dbReference type="ARBA" id="ARBA00023043"/>
    </source>
</evidence>
<feature type="domain" description="ZZ-type" evidence="8">
    <location>
        <begin position="1755"/>
        <end position="1781"/>
    </location>
</feature>
<dbReference type="GO" id="GO:0008270">
    <property type="term" value="F:zinc ion binding"/>
    <property type="evidence" value="ECO:0007669"/>
    <property type="project" value="UniProtKB-KW"/>
</dbReference>
<evidence type="ECO:0000259" key="8">
    <source>
        <dbReference type="PROSITE" id="PS01357"/>
    </source>
</evidence>
<dbReference type="PANTHER" id="PTHR24166:SF48">
    <property type="entry name" value="PROTEIN VAPYRIN"/>
    <property type="match status" value="1"/>
</dbReference>
<reference evidence="9" key="1">
    <citation type="submission" date="2023-06" db="EMBL/GenBank/DDBJ databases">
        <title>Genome-scale phylogeny and comparative genomics of the fungal order Sordariales.</title>
        <authorList>
            <consortium name="Lawrence Berkeley National Laboratory"/>
            <person name="Hensen N."/>
            <person name="Bonometti L."/>
            <person name="Westerberg I."/>
            <person name="Brannstrom I.O."/>
            <person name="Guillou S."/>
            <person name="Cros-Aarteil S."/>
            <person name="Calhoun S."/>
            <person name="Haridas S."/>
            <person name="Kuo A."/>
            <person name="Mondo S."/>
            <person name="Pangilinan J."/>
            <person name="Riley R."/>
            <person name="Labutti K."/>
            <person name="Andreopoulos B."/>
            <person name="Lipzen A."/>
            <person name="Chen C."/>
            <person name="Yanf M."/>
            <person name="Daum C."/>
            <person name="Ng V."/>
            <person name="Clum A."/>
            <person name="Steindorff A."/>
            <person name="Ohm R."/>
            <person name="Martin F."/>
            <person name="Silar P."/>
            <person name="Natvig D."/>
            <person name="Lalanne C."/>
            <person name="Gautier V."/>
            <person name="Ament-Velasquez S.L."/>
            <person name="Kruys A."/>
            <person name="Hutchinson M.I."/>
            <person name="Powell A.J."/>
            <person name="Barry K."/>
            <person name="Miller A.N."/>
            <person name="Grigoriev I.V."/>
            <person name="Debuchy R."/>
            <person name="Gladieux P."/>
            <person name="Thoren M.H."/>
            <person name="Johannesson H."/>
        </authorList>
    </citation>
    <scope>NUCLEOTIDE SEQUENCE</scope>
    <source>
        <strain evidence="9">CBS 540.89</strain>
    </source>
</reference>
<dbReference type="PROSITE" id="PS01357">
    <property type="entry name" value="ZF_ZZ_1"/>
    <property type="match status" value="1"/>
</dbReference>
<dbReference type="Pfam" id="PF00569">
    <property type="entry name" value="ZZ"/>
    <property type="match status" value="1"/>
</dbReference>
<evidence type="ECO:0000313" key="10">
    <source>
        <dbReference type="Proteomes" id="UP001172159"/>
    </source>
</evidence>
<dbReference type="PROSITE" id="PS50088">
    <property type="entry name" value="ANK_REPEAT"/>
    <property type="match status" value="4"/>
</dbReference>
<keyword evidence="10" id="KW-1185">Reference proteome</keyword>
<dbReference type="InterPro" id="IPR002110">
    <property type="entry name" value="Ankyrin_rpt"/>
</dbReference>
<dbReference type="Pfam" id="PF00023">
    <property type="entry name" value="Ank"/>
    <property type="match status" value="1"/>
</dbReference>
<evidence type="ECO:0000313" key="9">
    <source>
        <dbReference type="EMBL" id="KAK0732409.1"/>
    </source>
</evidence>
<keyword evidence="1" id="KW-0479">Metal-binding</keyword>
<feature type="repeat" description="ANK" evidence="6">
    <location>
        <begin position="1104"/>
        <end position="1137"/>
    </location>
</feature>
<evidence type="ECO:0000256" key="6">
    <source>
        <dbReference type="PROSITE-ProRule" id="PRU00023"/>
    </source>
</evidence>
<feature type="repeat" description="ANK" evidence="6">
    <location>
        <begin position="1181"/>
        <end position="1213"/>
    </location>
</feature>
<dbReference type="Pfam" id="PF24883">
    <property type="entry name" value="NPHP3_N"/>
    <property type="match status" value="1"/>
</dbReference>
<dbReference type="Gene3D" id="3.30.60.90">
    <property type="match status" value="1"/>
</dbReference>
<dbReference type="InterPro" id="IPR000433">
    <property type="entry name" value="Znf_ZZ"/>
</dbReference>
<protein>
    <submittedName>
        <fullName evidence="9">Ankyrin repeat-containing domain protein</fullName>
    </submittedName>
</protein>
<dbReference type="InterPro" id="IPR056884">
    <property type="entry name" value="NPHP3-like_N"/>
</dbReference>
<evidence type="ECO:0000256" key="4">
    <source>
        <dbReference type="ARBA" id="ARBA00022833"/>
    </source>
</evidence>
<sequence length="1858" mass="207502">MADSEMSIRQNENSDPRSAQGKPGSPSSNNSHKEIAPGLLLLEEELASNSDGANAAIEYNGPDVDLVHVAAICPDDKLHNISTLVGNLRSDKRAVLFRLDLGSLLVGELIQDVVEERAWRLLDALASIQARESRERRRAIVFVAYDLGDLVVKTALFFAARSFPDHAYQDVFNNTTCTLFSGCFHRTLNTKELQSKLFDLLRDSGCNTSRPLLITSLRHITQAVLDATNLFKSSKISLRSQVISLFANGKGSGLLHASFECFVATLGFLDEATMEEEEEEGTDIKDRFPLLLRSITNCLRESPRIKEPHVTHFEASLLSRSSPDAQFSTWPQSSPITHPVMSQSTYKLWAETNGFQTLYLYGSSYFSTHDAADYIFLAWKLRRHSFGCPPALKPMALSFTFDSNDPVRNSLADMFASVILQAIRCSRWKFEGLYPFYPRECGGWTERSRITAFEIFRQRIVAFDTLLMLHDFDECPRESRRLFYSFYKSVFEGCEQRLKVIITSRLSGILAAEAQLAIDMDEGINLAAVNLNAHIDGDEQESGLGYMSTWGRRLQQAIRELESTETKINHLSVDLIIEYAALDREPSMQRLDTCIHLVKSLNPSTSPSQTLDQILRLDADQNGLRWILTWLMCGYRPLSLWELATTLRDYRGKASSVSRHLSQPTATRLIATELTSRLHFLIDLTNNGVTMRKDIRAFLQPDTQADRFIWNEVAPTGHAEILEYCFLQLCTPEAHEFLEDIHLRYEQYINKQRSLQQIASPVLPDGRNILFYVVQSLPYHLAECPSKGTGEKYLSRLTNECDPNSATFSLWAKANWAMSNPFSRTAVSPTSTLAVLSGIGKLPIENVKDKGNDIFQQCLLAAVSSSKETWLMAEDVPLPTLREALLEAIKADNEAFALSICNRISLLYKADTVNLQWPSSILWASTWLKMDHLTQALFAHGVPETVAPDIWGLRPILKRPYELYTSLLVLASVIGNTQVIRHLFKEKSEFYTTTEGLDELSCALDTAAACGQTTVIQEIIQRFPMVLEKSVERSLLLPAGSHGHLEATSFLLGLKLESDAFMQVVQGNESSKWRTLLWASGNGFLGVVGALLEAGVQPNSQPPTKDSPLRLAVRNGPHLSCIRKLLEHGADPNHDENEEPLGREVLYRNTKMVEPEKLITTLDLLVGGTKPLQLDRGRTSDGSTALMFAVWARVTPVVRWLLDQGVDVNIRDQLGNDALCWAIRGGSLEVVKQVFTANPKLDTLIEYQDESYRLGELALDHMDIFNYLLAHGLDPELADTYGYTLLIAAVKERNVVALRNLLERGVNMEARDRWGDTAIANAIYWDAPTELRMLAEAGANMWTVNDDGEGLLHLAIGSTAEVMKTVLEFRKRVDLEHRDKRSRTPLLSFTRDTDVECVKLLINAGADINAQDNDGDTALIHALTYNMPKIVDLLLAQPELDVKNVSDRHPSPLTVACAYSRLDYIIPLLRCGANANHYRVNSTRSTPLISACGPFTESYSRQDHDQKVAEIVQILVDHGADINTNVVDGWTFHNCLSAAAFAAGTATVQFLIEKGASPNSANPATGRLPIHFAAANGIENFQAILPFFEGDLMATDLEGKTSLHWAAQFGLVKTVELILSMPGGDLEMKKRYLSLADSDGWSALCWAVRPYDEEEDDFGGIGWSEPVDRISTIKALLRHGADRNVKCQVSSGDALELLTPLELARRYNTSKETLRMLKFGLLTTDQAERPGLSCQEANVELDLAHQYIVRTPFFCDVCQGRIYGRSYRCTTCTDYDVCNKCIRTVATFHSAKTQTDGESHVMELHPDYKEDFQPLDSMSQLGDGGFTVDQTDSNLSAAKDVEDDEEMEIEVDDESMLE</sequence>
<accession>A0AA40E8P7</accession>
<dbReference type="SMART" id="SM00248">
    <property type="entry name" value="ANK"/>
    <property type="match status" value="16"/>
</dbReference>